<keyword evidence="2" id="KW-1185">Reference proteome</keyword>
<organism evidence="1 2">
    <name type="scientific">Irpex rosettiformis</name>
    <dbReference type="NCBI Taxonomy" id="378272"/>
    <lineage>
        <taxon>Eukaryota</taxon>
        <taxon>Fungi</taxon>
        <taxon>Dikarya</taxon>
        <taxon>Basidiomycota</taxon>
        <taxon>Agaricomycotina</taxon>
        <taxon>Agaricomycetes</taxon>
        <taxon>Polyporales</taxon>
        <taxon>Irpicaceae</taxon>
        <taxon>Irpex</taxon>
    </lineage>
</organism>
<dbReference type="Proteomes" id="UP001055072">
    <property type="component" value="Unassembled WGS sequence"/>
</dbReference>
<proteinExistence type="predicted"/>
<comment type="caution">
    <text evidence="1">The sequence shown here is derived from an EMBL/GenBank/DDBJ whole genome shotgun (WGS) entry which is preliminary data.</text>
</comment>
<name>A0ACB8UB55_9APHY</name>
<reference evidence="1" key="1">
    <citation type="journal article" date="2021" name="Environ. Microbiol.">
        <title>Gene family expansions and transcriptome signatures uncover fungal adaptations to wood decay.</title>
        <authorList>
            <person name="Hage H."/>
            <person name="Miyauchi S."/>
            <person name="Viragh M."/>
            <person name="Drula E."/>
            <person name="Min B."/>
            <person name="Chaduli D."/>
            <person name="Navarro D."/>
            <person name="Favel A."/>
            <person name="Norest M."/>
            <person name="Lesage-Meessen L."/>
            <person name="Balint B."/>
            <person name="Merenyi Z."/>
            <person name="de Eugenio L."/>
            <person name="Morin E."/>
            <person name="Martinez A.T."/>
            <person name="Baldrian P."/>
            <person name="Stursova M."/>
            <person name="Martinez M.J."/>
            <person name="Novotny C."/>
            <person name="Magnuson J.K."/>
            <person name="Spatafora J.W."/>
            <person name="Maurice S."/>
            <person name="Pangilinan J."/>
            <person name="Andreopoulos W."/>
            <person name="LaButti K."/>
            <person name="Hundley H."/>
            <person name="Na H."/>
            <person name="Kuo A."/>
            <person name="Barry K."/>
            <person name="Lipzen A."/>
            <person name="Henrissat B."/>
            <person name="Riley R."/>
            <person name="Ahrendt S."/>
            <person name="Nagy L.G."/>
            <person name="Grigoriev I.V."/>
            <person name="Martin F."/>
            <person name="Rosso M.N."/>
        </authorList>
    </citation>
    <scope>NUCLEOTIDE SEQUENCE</scope>
    <source>
        <strain evidence="1">CBS 384.51</strain>
    </source>
</reference>
<evidence type="ECO:0000313" key="2">
    <source>
        <dbReference type="Proteomes" id="UP001055072"/>
    </source>
</evidence>
<accession>A0ACB8UB55</accession>
<sequence>MIFATIAQRVVLLYKYLLLLHSCSSPLPTTMSSRWTLGRNTAQRNAIQRRKGPPRLPVELWQKIFGHMPRTSQLACLLVCRWFYQMCLPFAFKTLKFHMESSYFDHCNSWFPEKDKYLMRWDSALQSQEALQYIGASGNPSWVNFVENVTVIVRDSSSMSHFQLLTTALRRLPRLKEFHLSVTSWRHGDAVQRLDHRPIQTFVHEVFRTSSELCVVTLPPLLAYNAFSALLSLRKLHTVILYEKLHSPSATLPRAVVDELRYQFHHPLATHARFLSRQLRELTIDESLIPVIPKEVLHHLKRLEILNVAKSNRLGEALEACKRLESLTVHEVVGYSNCLTNSGMQLGPHERDEQITLYGGQESHRIFYLLSTRPDLMPSLTAFKYVQYATVLPVEICQYLEAFLSKRRRLEMLDINAVMTNVDVTRKVLKVIKGMRQLTVLGLEYREPRNAFSNVTNVLAEIPKNVTRLRFAVHGWNLFDAAPAQRMSAVDWVIQQALNALPRLTFLHISDGVERPSGLEADKTSLHPAKLKRLSLLGIENCWYDVIQSEQRPMLVAWDPRQVFWHTFVDKMRYDADWLMRYHRDVRGPI</sequence>
<dbReference type="EMBL" id="MU274906">
    <property type="protein sequence ID" value="KAI0091195.1"/>
    <property type="molecule type" value="Genomic_DNA"/>
</dbReference>
<evidence type="ECO:0000313" key="1">
    <source>
        <dbReference type="EMBL" id="KAI0091195.1"/>
    </source>
</evidence>
<protein>
    <submittedName>
        <fullName evidence="1">Uncharacterized protein</fullName>
    </submittedName>
</protein>
<gene>
    <name evidence="1" type="ORF">BDY19DRAFT_934415</name>
</gene>